<dbReference type="NCBIfam" id="TIGR01484">
    <property type="entry name" value="HAD-SF-IIB"/>
    <property type="match status" value="1"/>
</dbReference>
<evidence type="ECO:0008006" key="3">
    <source>
        <dbReference type="Google" id="ProtNLM"/>
    </source>
</evidence>
<comment type="caution">
    <text evidence="1">The sequence shown here is derived from an EMBL/GenBank/DDBJ whole genome shotgun (WGS) entry which is preliminary data.</text>
</comment>
<dbReference type="Proteomes" id="UP000051450">
    <property type="component" value="Unassembled WGS sequence"/>
</dbReference>
<dbReference type="InterPro" id="IPR036412">
    <property type="entry name" value="HAD-like_sf"/>
</dbReference>
<dbReference type="InterPro" id="IPR023214">
    <property type="entry name" value="HAD_sf"/>
</dbReference>
<accession>A0A0R1HSH2</accession>
<gene>
    <name evidence="1" type="ORF">FC66_GL000687</name>
</gene>
<dbReference type="GO" id="GO:0005829">
    <property type="term" value="C:cytosol"/>
    <property type="evidence" value="ECO:0007669"/>
    <property type="project" value="TreeGrafter"/>
</dbReference>
<organism evidence="1 2">
    <name type="scientific">Dellaglioa algida DSM 15638</name>
    <dbReference type="NCBI Taxonomy" id="1423719"/>
    <lineage>
        <taxon>Bacteria</taxon>
        <taxon>Bacillati</taxon>
        <taxon>Bacillota</taxon>
        <taxon>Bacilli</taxon>
        <taxon>Lactobacillales</taxon>
        <taxon>Lactobacillaceae</taxon>
        <taxon>Dellaglioa</taxon>
    </lineage>
</organism>
<protein>
    <recommendedName>
        <fullName evidence="3">Hydrolase</fullName>
    </recommendedName>
</protein>
<dbReference type="CDD" id="cd07518">
    <property type="entry name" value="HAD_YbiV-Like"/>
    <property type="match status" value="1"/>
</dbReference>
<dbReference type="SFLD" id="SFLDG01140">
    <property type="entry name" value="C2.B:_Phosphomannomutase_and_P"/>
    <property type="match status" value="1"/>
</dbReference>
<dbReference type="PANTHER" id="PTHR10000">
    <property type="entry name" value="PHOSPHOSERINE PHOSPHATASE"/>
    <property type="match status" value="1"/>
</dbReference>
<dbReference type="SUPFAM" id="SSF56784">
    <property type="entry name" value="HAD-like"/>
    <property type="match status" value="1"/>
</dbReference>
<evidence type="ECO:0000313" key="1">
    <source>
        <dbReference type="EMBL" id="KRK46186.1"/>
    </source>
</evidence>
<dbReference type="SFLD" id="SFLDS00003">
    <property type="entry name" value="Haloacid_Dehalogenase"/>
    <property type="match status" value="1"/>
</dbReference>
<evidence type="ECO:0000313" key="2">
    <source>
        <dbReference type="Proteomes" id="UP000051450"/>
    </source>
</evidence>
<dbReference type="InterPro" id="IPR006379">
    <property type="entry name" value="HAD-SF_hydro_IIB"/>
</dbReference>
<dbReference type="PANTHER" id="PTHR10000:SF53">
    <property type="entry name" value="5-AMINO-6-(5-PHOSPHO-D-RIBITYLAMINO)URACIL PHOSPHATASE YBJI-RELATED"/>
    <property type="match status" value="1"/>
</dbReference>
<dbReference type="Pfam" id="PF08282">
    <property type="entry name" value="Hydrolase_3"/>
    <property type="match status" value="1"/>
</dbReference>
<dbReference type="Gene3D" id="3.30.1240.10">
    <property type="match status" value="1"/>
</dbReference>
<keyword evidence="2" id="KW-1185">Reference proteome</keyword>
<dbReference type="EMBL" id="AZDI01000002">
    <property type="protein sequence ID" value="KRK46186.1"/>
    <property type="molecule type" value="Genomic_DNA"/>
</dbReference>
<sequence length="271" mass="30677">MAEMTIKLIAVDLDGTFLRDDKSYDKERFAHQFERMQEQDIHFVVASGNPTLAIAEYFKEFKDKIGYVAENGAVVQDAKELLKEYLFDNKLYRETVNYLKETFSETGLLAVNNQGGFYEKSEPVEFIQDLTDYYPKVTGVESLAVLTHDISMLTGHFPVSIYEKISAQLNAEMSHKLQAKASGFGYIDINSVDATKKNGLNLLQNRWHILDEEVATFGDNDNDQEMLAFTPNSFSMATGSRLAKQSSNHIIGLNQDDSVLDTIDDILDHKF</sequence>
<dbReference type="STRING" id="1423719.FC66_GL000687"/>
<dbReference type="GO" id="GO:0016791">
    <property type="term" value="F:phosphatase activity"/>
    <property type="evidence" value="ECO:0007669"/>
    <property type="project" value="TreeGrafter"/>
</dbReference>
<dbReference type="PATRIC" id="fig|1423719.4.peg.697"/>
<name>A0A0R1HSH2_9LACO</name>
<dbReference type="Gene3D" id="3.40.50.1000">
    <property type="entry name" value="HAD superfamily/HAD-like"/>
    <property type="match status" value="1"/>
</dbReference>
<proteinExistence type="predicted"/>
<dbReference type="GO" id="GO:0000287">
    <property type="term" value="F:magnesium ion binding"/>
    <property type="evidence" value="ECO:0007669"/>
    <property type="project" value="TreeGrafter"/>
</dbReference>
<reference evidence="1 2" key="1">
    <citation type="journal article" date="2015" name="Genome Announc.">
        <title>Expanding the biotechnology potential of lactobacilli through comparative genomics of 213 strains and associated genera.</title>
        <authorList>
            <person name="Sun Z."/>
            <person name="Harris H.M."/>
            <person name="McCann A."/>
            <person name="Guo C."/>
            <person name="Argimon S."/>
            <person name="Zhang W."/>
            <person name="Yang X."/>
            <person name="Jeffery I.B."/>
            <person name="Cooney J.C."/>
            <person name="Kagawa T.F."/>
            <person name="Liu W."/>
            <person name="Song Y."/>
            <person name="Salvetti E."/>
            <person name="Wrobel A."/>
            <person name="Rasinkangas P."/>
            <person name="Parkhill J."/>
            <person name="Rea M.C."/>
            <person name="O'Sullivan O."/>
            <person name="Ritari J."/>
            <person name="Douillard F.P."/>
            <person name="Paul Ross R."/>
            <person name="Yang R."/>
            <person name="Briner A.E."/>
            <person name="Felis G.E."/>
            <person name="de Vos W.M."/>
            <person name="Barrangou R."/>
            <person name="Klaenhammer T.R."/>
            <person name="Caufield P.W."/>
            <person name="Cui Y."/>
            <person name="Zhang H."/>
            <person name="O'Toole P.W."/>
        </authorList>
    </citation>
    <scope>NUCLEOTIDE SEQUENCE [LARGE SCALE GENOMIC DNA]</scope>
    <source>
        <strain evidence="1 2">DSM 15638</strain>
    </source>
</reference>
<dbReference type="AlphaFoldDB" id="A0A0R1HSH2"/>